<comment type="caution">
    <text evidence="1">The sequence shown here is derived from an EMBL/GenBank/DDBJ whole genome shotgun (WGS) entry which is preliminary data.</text>
</comment>
<sequence>MLQLGRLHDIIPPTHINTSAPAMAKLLSRFFLLLMVSSYLVTGSAAARPAPGLGHRSLFEIELRASVKITQVSTTDAYAIQSIDFDESCEDFFVENPTVRAVLLNAPYVINSLVGTLWKNC</sequence>
<keyword evidence="2" id="KW-1185">Reference proteome</keyword>
<evidence type="ECO:0000313" key="1">
    <source>
        <dbReference type="EMBL" id="OAE27943.1"/>
    </source>
</evidence>
<organism evidence="1 2">
    <name type="scientific">Marchantia polymorpha subsp. ruderalis</name>
    <dbReference type="NCBI Taxonomy" id="1480154"/>
    <lineage>
        <taxon>Eukaryota</taxon>
        <taxon>Viridiplantae</taxon>
        <taxon>Streptophyta</taxon>
        <taxon>Embryophyta</taxon>
        <taxon>Marchantiophyta</taxon>
        <taxon>Marchantiopsida</taxon>
        <taxon>Marchantiidae</taxon>
        <taxon>Marchantiales</taxon>
        <taxon>Marchantiaceae</taxon>
        <taxon>Marchantia</taxon>
    </lineage>
</organism>
<dbReference type="Proteomes" id="UP000077202">
    <property type="component" value="Unassembled WGS sequence"/>
</dbReference>
<name>A0A176W5N5_MARPO</name>
<dbReference type="AlphaFoldDB" id="A0A176W5N5"/>
<accession>A0A176W5N5</accession>
<dbReference type="EMBL" id="LVLJ01001803">
    <property type="protein sequence ID" value="OAE27943.1"/>
    <property type="molecule type" value="Genomic_DNA"/>
</dbReference>
<protein>
    <submittedName>
        <fullName evidence="1">Uncharacterized protein</fullName>
    </submittedName>
</protein>
<evidence type="ECO:0000313" key="2">
    <source>
        <dbReference type="Proteomes" id="UP000077202"/>
    </source>
</evidence>
<proteinExistence type="predicted"/>
<gene>
    <name evidence="1" type="ORF">AXG93_3309s1400</name>
</gene>
<reference evidence="1" key="1">
    <citation type="submission" date="2016-03" db="EMBL/GenBank/DDBJ databases">
        <title>Mechanisms controlling the formation of the plant cell surface in tip-growing cells are functionally conserved among land plants.</title>
        <authorList>
            <person name="Honkanen S."/>
            <person name="Jones V.A."/>
            <person name="Morieri G."/>
            <person name="Champion C."/>
            <person name="Hetherington A.J."/>
            <person name="Kelly S."/>
            <person name="Saint-Marcoux D."/>
            <person name="Proust H."/>
            <person name="Prescott H."/>
            <person name="Dolan L."/>
        </authorList>
    </citation>
    <scope>NUCLEOTIDE SEQUENCE [LARGE SCALE GENOMIC DNA]</scope>
    <source>
        <tissue evidence="1">Whole gametophyte</tissue>
    </source>
</reference>